<dbReference type="InterPro" id="IPR011006">
    <property type="entry name" value="CheY-like_superfamily"/>
</dbReference>
<keyword evidence="1 4" id="KW-0597">Phosphoprotein</keyword>
<dbReference type="GO" id="GO:0006355">
    <property type="term" value="P:regulation of DNA-templated transcription"/>
    <property type="evidence" value="ECO:0007669"/>
    <property type="project" value="InterPro"/>
</dbReference>
<feature type="domain" description="Response regulatory" evidence="6">
    <location>
        <begin position="14"/>
        <end position="126"/>
    </location>
</feature>
<dbReference type="SUPFAM" id="SSF52172">
    <property type="entry name" value="CheY-like"/>
    <property type="match status" value="1"/>
</dbReference>
<evidence type="ECO:0000259" key="6">
    <source>
        <dbReference type="PROSITE" id="PS50110"/>
    </source>
</evidence>
<evidence type="ECO:0000313" key="9">
    <source>
        <dbReference type="Proteomes" id="UP001143463"/>
    </source>
</evidence>
<dbReference type="Pfam" id="PF00486">
    <property type="entry name" value="Trans_reg_C"/>
    <property type="match status" value="1"/>
</dbReference>
<dbReference type="GO" id="GO:0000156">
    <property type="term" value="F:phosphorelay response regulator activity"/>
    <property type="evidence" value="ECO:0007669"/>
    <property type="project" value="TreeGrafter"/>
</dbReference>
<keyword evidence="2" id="KW-0902">Two-component regulatory system</keyword>
<dbReference type="SMART" id="SM00862">
    <property type="entry name" value="Trans_reg_C"/>
    <property type="match status" value="1"/>
</dbReference>
<evidence type="ECO:0000256" key="2">
    <source>
        <dbReference type="ARBA" id="ARBA00023012"/>
    </source>
</evidence>
<dbReference type="Gene3D" id="1.10.10.10">
    <property type="entry name" value="Winged helix-like DNA-binding domain superfamily/Winged helix DNA-binding domain"/>
    <property type="match status" value="1"/>
</dbReference>
<feature type="modified residue" description="4-aspartylphosphate" evidence="4">
    <location>
        <position position="61"/>
    </location>
</feature>
<dbReference type="Gene3D" id="6.10.250.690">
    <property type="match status" value="1"/>
</dbReference>
<evidence type="ECO:0000256" key="5">
    <source>
        <dbReference type="PROSITE-ProRule" id="PRU01091"/>
    </source>
</evidence>
<dbReference type="InterPro" id="IPR039420">
    <property type="entry name" value="WalR-like"/>
</dbReference>
<dbReference type="GO" id="GO:0005829">
    <property type="term" value="C:cytosol"/>
    <property type="evidence" value="ECO:0007669"/>
    <property type="project" value="TreeGrafter"/>
</dbReference>
<dbReference type="Gene3D" id="3.40.50.2300">
    <property type="match status" value="1"/>
</dbReference>
<proteinExistence type="predicted"/>
<dbReference type="GO" id="GO:0032993">
    <property type="term" value="C:protein-DNA complex"/>
    <property type="evidence" value="ECO:0007669"/>
    <property type="project" value="TreeGrafter"/>
</dbReference>
<keyword evidence="3 5" id="KW-0238">DNA-binding</keyword>
<dbReference type="CDD" id="cd00383">
    <property type="entry name" value="trans_reg_C"/>
    <property type="match status" value="1"/>
</dbReference>
<sequence length="237" mass="26476">MVDRTDEDDAGHPRILLVEDDPGLGESLVESLSQQGHQVSWVRTGGEALETDVQTDLVLLDLGLPDMDGIRVCRILRARSTKAVVVILTARGAEMDVVVGLDAGADDYLIKPVHREELLARVRAHLRRAGPSDESLRLGDLELDLQLRRVLVRGHELHTRPKEFDLLERFTREPGKALSRQTLMADVWNDPWGGSSKTLDVHVASLRKLLSTPPNVTRLPRIRTLRGHGYRLEPPKP</sequence>
<dbReference type="Proteomes" id="UP001143463">
    <property type="component" value="Unassembled WGS sequence"/>
</dbReference>
<feature type="domain" description="OmpR/PhoB-type" evidence="7">
    <location>
        <begin position="133"/>
        <end position="234"/>
    </location>
</feature>
<dbReference type="SMART" id="SM00448">
    <property type="entry name" value="REC"/>
    <property type="match status" value="1"/>
</dbReference>
<protein>
    <submittedName>
        <fullName evidence="8">DNA-binding response regulator</fullName>
    </submittedName>
</protein>
<keyword evidence="9" id="KW-1185">Reference proteome</keyword>
<evidence type="ECO:0000313" key="8">
    <source>
        <dbReference type="EMBL" id="GLL09325.1"/>
    </source>
</evidence>
<dbReference type="GO" id="GO:0000976">
    <property type="term" value="F:transcription cis-regulatory region binding"/>
    <property type="evidence" value="ECO:0007669"/>
    <property type="project" value="TreeGrafter"/>
</dbReference>
<dbReference type="Pfam" id="PF00072">
    <property type="entry name" value="Response_reg"/>
    <property type="match status" value="1"/>
</dbReference>
<evidence type="ECO:0000256" key="3">
    <source>
        <dbReference type="ARBA" id="ARBA00023125"/>
    </source>
</evidence>
<feature type="DNA-binding region" description="OmpR/PhoB-type" evidence="5">
    <location>
        <begin position="133"/>
        <end position="234"/>
    </location>
</feature>
<dbReference type="PROSITE" id="PS50110">
    <property type="entry name" value="RESPONSE_REGULATORY"/>
    <property type="match status" value="1"/>
</dbReference>
<reference evidence="8" key="1">
    <citation type="journal article" date="2014" name="Int. J. Syst. Evol. Microbiol.">
        <title>Complete genome sequence of Corynebacterium casei LMG S-19264T (=DSM 44701T), isolated from a smear-ripened cheese.</title>
        <authorList>
            <consortium name="US DOE Joint Genome Institute (JGI-PGF)"/>
            <person name="Walter F."/>
            <person name="Albersmeier A."/>
            <person name="Kalinowski J."/>
            <person name="Ruckert C."/>
        </authorList>
    </citation>
    <scope>NUCLEOTIDE SEQUENCE</scope>
    <source>
        <strain evidence="8">VKM Ac-1069</strain>
    </source>
</reference>
<organism evidence="8 9">
    <name type="scientific">Pseudonocardia halophobica</name>
    <dbReference type="NCBI Taxonomy" id="29401"/>
    <lineage>
        <taxon>Bacteria</taxon>
        <taxon>Bacillati</taxon>
        <taxon>Actinomycetota</taxon>
        <taxon>Actinomycetes</taxon>
        <taxon>Pseudonocardiales</taxon>
        <taxon>Pseudonocardiaceae</taxon>
        <taxon>Pseudonocardia</taxon>
    </lineage>
</organism>
<dbReference type="PANTHER" id="PTHR48111">
    <property type="entry name" value="REGULATOR OF RPOS"/>
    <property type="match status" value="1"/>
</dbReference>
<evidence type="ECO:0000259" key="7">
    <source>
        <dbReference type="PROSITE" id="PS51755"/>
    </source>
</evidence>
<evidence type="ECO:0000256" key="1">
    <source>
        <dbReference type="ARBA" id="ARBA00022553"/>
    </source>
</evidence>
<dbReference type="InterPro" id="IPR016032">
    <property type="entry name" value="Sig_transdc_resp-reg_C-effctor"/>
</dbReference>
<dbReference type="SUPFAM" id="SSF46894">
    <property type="entry name" value="C-terminal effector domain of the bipartite response regulators"/>
    <property type="match status" value="1"/>
</dbReference>
<dbReference type="PROSITE" id="PS51755">
    <property type="entry name" value="OMPR_PHOB"/>
    <property type="match status" value="1"/>
</dbReference>
<comment type="caution">
    <text evidence="8">The sequence shown here is derived from an EMBL/GenBank/DDBJ whole genome shotgun (WGS) entry which is preliminary data.</text>
</comment>
<dbReference type="PANTHER" id="PTHR48111:SF40">
    <property type="entry name" value="PHOSPHATE REGULON TRANSCRIPTIONAL REGULATORY PROTEIN PHOB"/>
    <property type="match status" value="1"/>
</dbReference>
<dbReference type="AlphaFoldDB" id="A0A9W6NTI3"/>
<evidence type="ECO:0000256" key="4">
    <source>
        <dbReference type="PROSITE-ProRule" id="PRU00169"/>
    </source>
</evidence>
<dbReference type="EMBL" id="BSFQ01000001">
    <property type="protein sequence ID" value="GLL09325.1"/>
    <property type="molecule type" value="Genomic_DNA"/>
</dbReference>
<accession>A0A9W6NTI3</accession>
<reference evidence="8" key="2">
    <citation type="submission" date="2023-01" db="EMBL/GenBank/DDBJ databases">
        <authorList>
            <person name="Sun Q."/>
            <person name="Evtushenko L."/>
        </authorList>
    </citation>
    <scope>NUCLEOTIDE SEQUENCE</scope>
    <source>
        <strain evidence="8">VKM Ac-1069</strain>
    </source>
</reference>
<dbReference type="InterPro" id="IPR001867">
    <property type="entry name" value="OmpR/PhoB-type_DNA-bd"/>
</dbReference>
<name>A0A9W6NTI3_9PSEU</name>
<dbReference type="InterPro" id="IPR036388">
    <property type="entry name" value="WH-like_DNA-bd_sf"/>
</dbReference>
<dbReference type="InterPro" id="IPR001789">
    <property type="entry name" value="Sig_transdc_resp-reg_receiver"/>
</dbReference>
<dbReference type="RefSeq" id="WP_051736913.1">
    <property type="nucleotide sequence ID" value="NZ_BAAAUZ010000015.1"/>
</dbReference>
<gene>
    <name evidence="8" type="ORF">GCM10017577_04650</name>
</gene>